<evidence type="ECO:0000313" key="3">
    <source>
        <dbReference type="Proteomes" id="UP000199111"/>
    </source>
</evidence>
<protein>
    <submittedName>
        <fullName evidence="2">Uncharacterized protein</fullName>
    </submittedName>
</protein>
<reference evidence="3" key="1">
    <citation type="submission" date="2016-10" db="EMBL/GenBank/DDBJ databases">
        <authorList>
            <person name="Varghese N."/>
            <person name="Submissions S."/>
        </authorList>
    </citation>
    <scope>NUCLEOTIDE SEQUENCE [LARGE SCALE GENOMIC DNA]</scope>
    <source>
        <strain evidence="3">CGMCC 4.2126</strain>
    </source>
</reference>
<evidence type="ECO:0000313" key="2">
    <source>
        <dbReference type="EMBL" id="SFL09005.1"/>
    </source>
</evidence>
<feature type="region of interest" description="Disordered" evidence="1">
    <location>
        <begin position="171"/>
        <end position="207"/>
    </location>
</feature>
<dbReference type="Proteomes" id="UP000199111">
    <property type="component" value="Unassembled WGS sequence"/>
</dbReference>
<keyword evidence="3" id="KW-1185">Reference proteome</keyword>
<dbReference type="AlphaFoldDB" id="A0A1I4ETF1"/>
<sequence>MARGEVRQRSSSASCMRCHSSVALRPMTVRHSRGSEHSHACRTRQYGRHRTSQRGARACISLATSMAPGSYRGCIEHFTKVDGEATARAIAAAFSWTTSVTPGIAPFSLPAAARSASKPSFSEPASAAYVRSTAGTSGLNSLPGGGATKVSIIMGSLASWFELAMGNGAGQSHDWSAGGRASGTEGSPHDQQPRPNRVQLFPPPSRDGLLAQVVRSGQNHPVGAGHEKDVQQAGEGRVVRRCGPSIGEDAAKLQFVLLAVLGEGYRQGGVPLGRRTMQPQVPVDDRAVHIVLFGECPQGSRPYRGRGLRPAL</sequence>
<name>A0A1I4ETF1_9ACTN</name>
<dbReference type="EMBL" id="FOQY01000053">
    <property type="protein sequence ID" value="SFL09005.1"/>
    <property type="molecule type" value="Genomic_DNA"/>
</dbReference>
<organism evidence="2 3">
    <name type="scientific">Streptosporangium canum</name>
    <dbReference type="NCBI Taxonomy" id="324952"/>
    <lineage>
        <taxon>Bacteria</taxon>
        <taxon>Bacillati</taxon>
        <taxon>Actinomycetota</taxon>
        <taxon>Actinomycetes</taxon>
        <taxon>Streptosporangiales</taxon>
        <taxon>Streptosporangiaceae</taxon>
        <taxon>Streptosporangium</taxon>
    </lineage>
</organism>
<evidence type="ECO:0000256" key="1">
    <source>
        <dbReference type="SAM" id="MobiDB-lite"/>
    </source>
</evidence>
<proteinExistence type="predicted"/>
<gene>
    <name evidence="2" type="ORF">SAMN05216275_15311</name>
</gene>
<accession>A0A1I4ETF1</accession>